<accession>A0ABU9KYF1</accession>
<keyword evidence="3" id="KW-1185">Reference proteome</keyword>
<evidence type="ECO:0000256" key="1">
    <source>
        <dbReference type="SAM" id="Phobius"/>
    </source>
</evidence>
<reference evidence="2 3" key="1">
    <citation type="submission" date="2024-04" db="EMBL/GenBank/DDBJ databases">
        <title>whole genome sequencing of Lutimonas vermicola strain IMCC1616.</title>
        <authorList>
            <person name="Bae S.S."/>
        </authorList>
    </citation>
    <scope>NUCLEOTIDE SEQUENCE [LARGE SCALE GENOMIC DNA]</scope>
    <source>
        <strain evidence="2 3">IMCC1616</strain>
    </source>
</reference>
<dbReference type="Proteomes" id="UP001474120">
    <property type="component" value="Unassembled WGS sequence"/>
</dbReference>
<evidence type="ECO:0000313" key="2">
    <source>
        <dbReference type="EMBL" id="MEL4455224.1"/>
    </source>
</evidence>
<feature type="transmembrane region" description="Helical" evidence="1">
    <location>
        <begin position="157"/>
        <end position="179"/>
    </location>
</feature>
<dbReference type="RefSeq" id="WP_342159022.1">
    <property type="nucleotide sequence ID" value="NZ_JBCDNA010000001.1"/>
</dbReference>
<keyword evidence="1" id="KW-1133">Transmembrane helix</keyword>
<feature type="transmembrane region" description="Helical" evidence="1">
    <location>
        <begin position="115"/>
        <end position="137"/>
    </location>
</feature>
<comment type="caution">
    <text evidence="2">The sequence shown here is derived from an EMBL/GenBank/DDBJ whole genome shotgun (WGS) entry which is preliminary data.</text>
</comment>
<proteinExistence type="predicted"/>
<protein>
    <submittedName>
        <fullName evidence="2">Uncharacterized protein</fullName>
    </submittedName>
</protein>
<dbReference type="EMBL" id="JBCDNA010000001">
    <property type="protein sequence ID" value="MEL4455224.1"/>
    <property type="molecule type" value="Genomic_DNA"/>
</dbReference>
<evidence type="ECO:0000313" key="3">
    <source>
        <dbReference type="Proteomes" id="UP001474120"/>
    </source>
</evidence>
<feature type="transmembrane region" description="Helical" evidence="1">
    <location>
        <begin position="17"/>
        <end position="36"/>
    </location>
</feature>
<sequence length="192" mass="22188">MNRFKEVIKNNLSGKKVLVLFVITTLVYVIMLLFTIPRVMEFSNGLRLLDMMPLGYDATYIRTLFDTLGEQGRQRYLFNQIPVDMIYPGFFAITYCFLIAYFLNKINKLKGSLFYLCFIPIIAGIADYLENFSIVYLLSEYPNLSKQVMLAANLFSIVKSTTTSVFFIVLIVLSFLFGIQRLRGIDWQAKDV</sequence>
<organism evidence="2 3">
    <name type="scientific">Lutimonas vermicola</name>
    <dbReference type="NCBI Taxonomy" id="414288"/>
    <lineage>
        <taxon>Bacteria</taxon>
        <taxon>Pseudomonadati</taxon>
        <taxon>Bacteroidota</taxon>
        <taxon>Flavobacteriia</taxon>
        <taxon>Flavobacteriales</taxon>
        <taxon>Flavobacteriaceae</taxon>
        <taxon>Lutimonas</taxon>
    </lineage>
</organism>
<keyword evidence="1" id="KW-0812">Transmembrane</keyword>
<gene>
    <name evidence="2" type="ORF">AABB81_04910</name>
</gene>
<name>A0ABU9KYF1_9FLAO</name>
<keyword evidence="1" id="KW-0472">Membrane</keyword>
<feature type="transmembrane region" description="Helical" evidence="1">
    <location>
        <begin position="85"/>
        <end position="103"/>
    </location>
</feature>